<dbReference type="EC" id="3.1.3.25" evidence="8"/>
<dbReference type="Proteomes" id="UP000279446">
    <property type="component" value="Unassembled WGS sequence"/>
</dbReference>
<feature type="binding site" evidence="7">
    <location>
        <position position="104"/>
    </location>
    <ligand>
        <name>Mg(2+)</name>
        <dbReference type="ChEBI" id="CHEBI:18420"/>
        <label>1</label>
        <note>catalytic</note>
    </ligand>
</feature>
<feature type="binding site" evidence="7">
    <location>
        <position position="230"/>
    </location>
    <ligand>
        <name>Mg(2+)</name>
        <dbReference type="ChEBI" id="CHEBI:18420"/>
        <label>1</label>
        <note>catalytic</note>
    </ligand>
</feature>
<sequence length="284" mass="31611">MLNKLRTIRRHGNEMKFDLRELALFAEQTVTKAGDRISELRSREKIEVNYKDYGELVTSADLLSEKIIQEAIMGKFQGHRILSEENGVHNWDNFKFDGPVWVIDPLDGTVNFARNLPHYGVSLAFALDGVVLAGAVYAPDLNCTYVGIKGEGSYCNGERLRIRKCTSLLDAVIGTGFPHDLAKVQPAIERVNRLRRNCRDIRRFAAPTVDICYVASGKLDAHTESLSPWDVAAAGLIAREAGALSCNVQVVPDDIPNELYGEEVVFTTPGIFDDLLTLLRMESE</sequence>
<dbReference type="OrthoDB" id="9772456at2"/>
<dbReference type="AlphaFoldDB" id="A0A433YE83"/>
<keyword evidence="4 7" id="KW-0479">Metal-binding</keyword>
<comment type="cofactor">
    <cofactor evidence="2 7 8">
        <name>Mg(2+)</name>
        <dbReference type="ChEBI" id="CHEBI:18420"/>
    </cofactor>
</comment>
<dbReference type="GO" id="GO:0007165">
    <property type="term" value="P:signal transduction"/>
    <property type="evidence" value="ECO:0007669"/>
    <property type="project" value="TreeGrafter"/>
</dbReference>
<dbReference type="InterPro" id="IPR020550">
    <property type="entry name" value="Inositol_monophosphatase_CS"/>
</dbReference>
<evidence type="ECO:0000256" key="2">
    <source>
        <dbReference type="ARBA" id="ARBA00001946"/>
    </source>
</evidence>
<keyword evidence="10" id="KW-1185">Reference proteome</keyword>
<proteinExistence type="inferred from homology"/>
<evidence type="ECO:0000256" key="4">
    <source>
        <dbReference type="ARBA" id="ARBA00022723"/>
    </source>
</evidence>
<organism evidence="9 10">
    <name type="scientific">Paenibacillus anaericanus</name>
    <dbReference type="NCBI Taxonomy" id="170367"/>
    <lineage>
        <taxon>Bacteria</taxon>
        <taxon>Bacillati</taxon>
        <taxon>Bacillota</taxon>
        <taxon>Bacilli</taxon>
        <taxon>Bacillales</taxon>
        <taxon>Paenibacillaceae</taxon>
        <taxon>Paenibacillus</taxon>
    </lineage>
</organism>
<keyword evidence="6 7" id="KW-0460">Magnesium</keyword>
<evidence type="ECO:0000313" key="10">
    <source>
        <dbReference type="Proteomes" id="UP000279446"/>
    </source>
</evidence>
<evidence type="ECO:0000256" key="8">
    <source>
        <dbReference type="RuleBase" id="RU364068"/>
    </source>
</evidence>
<name>A0A433YE83_9BACL</name>
<accession>A0A433YE83</accession>
<evidence type="ECO:0000256" key="6">
    <source>
        <dbReference type="ARBA" id="ARBA00022842"/>
    </source>
</evidence>
<dbReference type="Pfam" id="PF00459">
    <property type="entry name" value="Inositol_P"/>
    <property type="match status" value="1"/>
</dbReference>
<dbReference type="InterPro" id="IPR000760">
    <property type="entry name" value="Inositol_monophosphatase-like"/>
</dbReference>
<comment type="caution">
    <text evidence="9">The sequence shown here is derived from an EMBL/GenBank/DDBJ whole genome shotgun (WGS) entry which is preliminary data.</text>
</comment>
<dbReference type="GO" id="GO:0046872">
    <property type="term" value="F:metal ion binding"/>
    <property type="evidence" value="ECO:0007669"/>
    <property type="project" value="UniProtKB-KW"/>
</dbReference>
<dbReference type="InterPro" id="IPR033942">
    <property type="entry name" value="IMPase"/>
</dbReference>
<keyword evidence="5 8" id="KW-0378">Hydrolase</keyword>
<evidence type="ECO:0000256" key="1">
    <source>
        <dbReference type="ARBA" id="ARBA00001033"/>
    </source>
</evidence>
<feature type="binding site" evidence="7">
    <location>
        <position position="106"/>
    </location>
    <ligand>
        <name>Mg(2+)</name>
        <dbReference type="ChEBI" id="CHEBI:18420"/>
        <label>1</label>
        <note>catalytic</note>
    </ligand>
</feature>
<evidence type="ECO:0000256" key="3">
    <source>
        <dbReference type="ARBA" id="ARBA00009759"/>
    </source>
</evidence>
<gene>
    <name evidence="9" type="ORF">EJP82_03270</name>
</gene>
<evidence type="ECO:0000256" key="5">
    <source>
        <dbReference type="ARBA" id="ARBA00022801"/>
    </source>
</evidence>
<dbReference type="InterPro" id="IPR020583">
    <property type="entry name" value="Inositol_monoP_metal-BS"/>
</dbReference>
<dbReference type="PRINTS" id="PR00377">
    <property type="entry name" value="IMPHPHTASES"/>
</dbReference>
<dbReference type="EMBL" id="RZNY01000002">
    <property type="protein sequence ID" value="RUT48172.1"/>
    <property type="molecule type" value="Genomic_DNA"/>
</dbReference>
<dbReference type="PANTHER" id="PTHR20854">
    <property type="entry name" value="INOSITOL MONOPHOSPHATASE"/>
    <property type="match status" value="1"/>
</dbReference>
<evidence type="ECO:0000256" key="7">
    <source>
        <dbReference type="PIRSR" id="PIRSR600760-2"/>
    </source>
</evidence>
<dbReference type="GO" id="GO:0046854">
    <property type="term" value="P:phosphatidylinositol phosphate biosynthetic process"/>
    <property type="evidence" value="ECO:0007669"/>
    <property type="project" value="InterPro"/>
</dbReference>
<dbReference type="GO" id="GO:0006020">
    <property type="term" value="P:inositol metabolic process"/>
    <property type="evidence" value="ECO:0007669"/>
    <property type="project" value="TreeGrafter"/>
</dbReference>
<dbReference type="Gene3D" id="3.30.540.10">
    <property type="entry name" value="Fructose-1,6-Bisphosphatase, subunit A, domain 1"/>
    <property type="match status" value="1"/>
</dbReference>
<feature type="binding site" evidence="7">
    <location>
        <position position="84"/>
    </location>
    <ligand>
        <name>Mg(2+)</name>
        <dbReference type="ChEBI" id="CHEBI:18420"/>
        <label>1</label>
        <note>catalytic</note>
    </ligand>
</feature>
<feature type="binding site" evidence="7">
    <location>
        <position position="107"/>
    </location>
    <ligand>
        <name>Mg(2+)</name>
        <dbReference type="ChEBI" id="CHEBI:18420"/>
        <label>1</label>
        <note>catalytic</note>
    </ligand>
</feature>
<comment type="catalytic activity">
    <reaction evidence="1 8">
        <text>a myo-inositol phosphate + H2O = myo-inositol + phosphate</text>
        <dbReference type="Rhea" id="RHEA:24056"/>
        <dbReference type="ChEBI" id="CHEBI:15377"/>
        <dbReference type="ChEBI" id="CHEBI:17268"/>
        <dbReference type="ChEBI" id="CHEBI:43474"/>
        <dbReference type="ChEBI" id="CHEBI:84139"/>
        <dbReference type="EC" id="3.1.3.25"/>
    </reaction>
</comment>
<dbReference type="GO" id="GO:0008934">
    <property type="term" value="F:inositol monophosphate 1-phosphatase activity"/>
    <property type="evidence" value="ECO:0007669"/>
    <property type="project" value="InterPro"/>
</dbReference>
<dbReference type="CDD" id="cd01639">
    <property type="entry name" value="IMPase"/>
    <property type="match status" value="1"/>
</dbReference>
<dbReference type="SUPFAM" id="SSF56655">
    <property type="entry name" value="Carbohydrate phosphatase"/>
    <property type="match status" value="1"/>
</dbReference>
<protein>
    <recommendedName>
        <fullName evidence="8">Inositol-1-monophosphatase</fullName>
        <ecNumber evidence="8">3.1.3.25</ecNumber>
    </recommendedName>
</protein>
<dbReference type="PANTHER" id="PTHR20854:SF4">
    <property type="entry name" value="INOSITOL-1-MONOPHOSPHATASE-RELATED"/>
    <property type="match status" value="1"/>
</dbReference>
<dbReference type="PROSITE" id="PS00629">
    <property type="entry name" value="IMP_1"/>
    <property type="match status" value="1"/>
</dbReference>
<dbReference type="PROSITE" id="PS00630">
    <property type="entry name" value="IMP_2"/>
    <property type="match status" value="1"/>
</dbReference>
<dbReference type="Gene3D" id="3.40.190.80">
    <property type="match status" value="1"/>
</dbReference>
<evidence type="ECO:0000313" key="9">
    <source>
        <dbReference type="EMBL" id="RUT48172.1"/>
    </source>
</evidence>
<reference evidence="9 10" key="1">
    <citation type="submission" date="2018-12" db="EMBL/GenBank/DDBJ databases">
        <authorList>
            <person name="Sun L."/>
            <person name="Chen Z."/>
        </authorList>
    </citation>
    <scope>NUCLEOTIDE SEQUENCE [LARGE SCALE GENOMIC DNA]</scope>
    <source>
        <strain evidence="9 10">DSM 15890</strain>
    </source>
</reference>
<comment type="similarity">
    <text evidence="3 8">Belongs to the inositol monophosphatase superfamily.</text>
</comment>